<dbReference type="RefSeq" id="WP_110987636.1">
    <property type="nucleotide sequence ID" value="NZ_CAWNWM010000013.1"/>
</dbReference>
<accession>A0A2W1JSI5</accession>
<dbReference type="AlphaFoldDB" id="A0A2W1JSI5"/>
<dbReference type="GO" id="GO:0016747">
    <property type="term" value="F:acyltransferase activity, transferring groups other than amino-acyl groups"/>
    <property type="evidence" value="ECO:0007669"/>
    <property type="project" value="InterPro"/>
</dbReference>
<protein>
    <recommendedName>
        <fullName evidence="1">N-acetyltransferase domain-containing protein</fullName>
    </recommendedName>
</protein>
<dbReference type="PROSITE" id="PS51186">
    <property type="entry name" value="GNAT"/>
    <property type="match status" value="1"/>
</dbReference>
<dbReference type="InterPro" id="IPR000182">
    <property type="entry name" value="GNAT_dom"/>
</dbReference>
<dbReference type="Gene3D" id="3.40.630.30">
    <property type="match status" value="1"/>
</dbReference>
<dbReference type="CDD" id="cd04301">
    <property type="entry name" value="NAT_SF"/>
    <property type="match status" value="1"/>
</dbReference>
<reference evidence="2 3" key="1">
    <citation type="journal article" date="2018" name="Sci. Rep.">
        <title>A novel species of the marine cyanobacterium Acaryochloris with a unique pigment content and lifestyle.</title>
        <authorList>
            <person name="Partensky F."/>
            <person name="Six C."/>
            <person name="Ratin M."/>
            <person name="Garczarek L."/>
            <person name="Vaulot D."/>
            <person name="Probert I."/>
            <person name="Calteau A."/>
            <person name="Gourvil P."/>
            <person name="Marie D."/>
            <person name="Grebert T."/>
            <person name="Bouchier C."/>
            <person name="Le Panse S."/>
            <person name="Gachenot M."/>
            <person name="Rodriguez F."/>
            <person name="Garrido J.L."/>
        </authorList>
    </citation>
    <scope>NUCLEOTIDE SEQUENCE [LARGE SCALE GENOMIC DNA]</scope>
    <source>
        <strain evidence="2 3">RCC1774</strain>
    </source>
</reference>
<dbReference type="OrthoDB" id="9127144at2"/>
<evidence type="ECO:0000259" key="1">
    <source>
        <dbReference type="PROSITE" id="PS51186"/>
    </source>
</evidence>
<proteinExistence type="predicted"/>
<organism evidence="2 3">
    <name type="scientific">Acaryochloris thomasi RCC1774</name>
    <dbReference type="NCBI Taxonomy" id="1764569"/>
    <lineage>
        <taxon>Bacteria</taxon>
        <taxon>Bacillati</taxon>
        <taxon>Cyanobacteriota</taxon>
        <taxon>Cyanophyceae</taxon>
        <taxon>Acaryochloridales</taxon>
        <taxon>Acaryochloridaceae</taxon>
        <taxon>Acaryochloris</taxon>
        <taxon>Acaryochloris thomasi</taxon>
    </lineage>
</organism>
<dbReference type="Proteomes" id="UP000248857">
    <property type="component" value="Unassembled WGS sequence"/>
</dbReference>
<evidence type="ECO:0000313" key="2">
    <source>
        <dbReference type="EMBL" id="PZD71971.1"/>
    </source>
</evidence>
<comment type="caution">
    <text evidence="2">The sequence shown here is derived from an EMBL/GenBank/DDBJ whole genome shotgun (WGS) entry which is preliminary data.</text>
</comment>
<gene>
    <name evidence="2" type="ORF">C1752_04413</name>
</gene>
<name>A0A2W1JSI5_9CYAN</name>
<dbReference type="Pfam" id="PF00583">
    <property type="entry name" value="Acetyltransf_1"/>
    <property type="match status" value="1"/>
</dbReference>
<keyword evidence="3" id="KW-1185">Reference proteome</keyword>
<dbReference type="InterPro" id="IPR016181">
    <property type="entry name" value="Acyl_CoA_acyltransferase"/>
</dbReference>
<feature type="domain" description="N-acetyltransferase" evidence="1">
    <location>
        <begin position="3"/>
        <end position="151"/>
    </location>
</feature>
<evidence type="ECO:0000313" key="3">
    <source>
        <dbReference type="Proteomes" id="UP000248857"/>
    </source>
</evidence>
<sequence length="152" mass="16629">MHVSLREVTAETVRSVADLTVNDAQKHFVASNAFSLAQALFSEEAWYRAIYNGESPVGFVMLYDETLRSNPPANPKVTLWRSMVDANCQRQGVGTAALKLIIDHVRSQGFSSLTTSYVPGPGCPEGFYLRNGFRPTGGVEDGETIMELLLTA</sequence>
<dbReference type="EMBL" id="PQWO01000013">
    <property type="protein sequence ID" value="PZD71971.1"/>
    <property type="molecule type" value="Genomic_DNA"/>
</dbReference>
<dbReference type="SUPFAM" id="SSF55729">
    <property type="entry name" value="Acyl-CoA N-acyltransferases (Nat)"/>
    <property type="match status" value="1"/>
</dbReference>